<feature type="region of interest" description="Disordered" evidence="1">
    <location>
        <begin position="217"/>
        <end position="244"/>
    </location>
</feature>
<feature type="compositionally biased region" description="Basic and acidic residues" evidence="1">
    <location>
        <begin position="219"/>
        <end position="230"/>
    </location>
</feature>
<reference evidence="2 3" key="1">
    <citation type="journal article" date="2012" name="Genome Biol.">
        <title>Genome and low-iron response of an oceanic diatom adapted to chronic iron limitation.</title>
        <authorList>
            <person name="Lommer M."/>
            <person name="Specht M."/>
            <person name="Roy A.S."/>
            <person name="Kraemer L."/>
            <person name="Andreson R."/>
            <person name="Gutowska M.A."/>
            <person name="Wolf J."/>
            <person name="Bergner S.V."/>
            <person name="Schilhabel M.B."/>
            <person name="Klostermeier U.C."/>
            <person name="Beiko R.G."/>
            <person name="Rosenstiel P."/>
            <person name="Hippler M."/>
            <person name="Laroche J."/>
        </authorList>
    </citation>
    <scope>NUCLEOTIDE SEQUENCE [LARGE SCALE GENOMIC DNA]</scope>
    <source>
        <strain evidence="2 3">CCMP1005</strain>
    </source>
</reference>
<organism evidence="2 3">
    <name type="scientific">Thalassiosira oceanica</name>
    <name type="common">Marine diatom</name>
    <dbReference type="NCBI Taxonomy" id="159749"/>
    <lineage>
        <taxon>Eukaryota</taxon>
        <taxon>Sar</taxon>
        <taxon>Stramenopiles</taxon>
        <taxon>Ochrophyta</taxon>
        <taxon>Bacillariophyta</taxon>
        <taxon>Coscinodiscophyceae</taxon>
        <taxon>Thalassiosirophycidae</taxon>
        <taxon>Thalassiosirales</taxon>
        <taxon>Thalassiosiraceae</taxon>
        <taxon>Thalassiosira</taxon>
    </lineage>
</organism>
<evidence type="ECO:0000313" key="2">
    <source>
        <dbReference type="EMBL" id="EJK72155.1"/>
    </source>
</evidence>
<dbReference type="Proteomes" id="UP000266841">
    <property type="component" value="Unassembled WGS sequence"/>
</dbReference>
<accession>K0T393</accession>
<dbReference type="EMBL" id="AGNL01006292">
    <property type="protein sequence ID" value="EJK72155.1"/>
    <property type="molecule type" value="Genomic_DNA"/>
</dbReference>
<gene>
    <name evidence="2" type="ORF">THAOC_06341</name>
</gene>
<protein>
    <submittedName>
        <fullName evidence="2">Uncharacterized protein</fullName>
    </submittedName>
</protein>
<proteinExistence type="predicted"/>
<sequence length="259" mass="28336">KVNDSGADSQADGIKPRLDAIFAPDIAGDGQYGQSVWCVLARLRLLHRSDSTEDGYPSYARAGFAKSIWTLRGYEDLSKEGSLESHTVRPSPRLSTLIGKAISTRNWRWSPSCGNKRDTNLLDFTMYVRATPIRGDVPGKPQGRSWVLVLLMALMGCVVTAGDAKSPTQTKPLYPYGDVNTPLNHYVASLATSKVDFIDAFILAAALSYLQIPTQTGRETNEQRCRRGAVEEPDTDIGPEGGVDGPQWTRGAACRYLVR</sequence>
<name>K0T393_THAOC</name>
<dbReference type="AlphaFoldDB" id="K0T393"/>
<keyword evidence="3" id="KW-1185">Reference proteome</keyword>
<comment type="caution">
    <text evidence="2">The sequence shown here is derived from an EMBL/GenBank/DDBJ whole genome shotgun (WGS) entry which is preliminary data.</text>
</comment>
<evidence type="ECO:0000256" key="1">
    <source>
        <dbReference type="SAM" id="MobiDB-lite"/>
    </source>
</evidence>
<feature type="non-terminal residue" evidence="2">
    <location>
        <position position="1"/>
    </location>
</feature>
<evidence type="ECO:0000313" key="3">
    <source>
        <dbReference type="Proteomes" id="UP000266841"/>
    </source>
</evidence>